<dbReference type="PANTHER" id="PTHR30363:SF4">
    <property type="entry name" value="GLYCEROL-3-PHOSPHATE REGULON REPRESSOR"/>
    <property type="match status" value="1"/>
</dbReference>
<dbReference type="GO" id="GO:0003700">
    <property type="term" value="F:DNA-binding transcription factor activity"/>
    <property type="evidence" value="ECO:0007669"/>
    <property type="project" value="InterPro"/>
</dbReference>
<comment type="function">
    <text evidence="6">Repressor of the lactose catabolism operon. Galactose-6-phosphate is the inducer.</text>
</comment>
<accession>A0A1M4RV39</accession>
<evidence type="ECO:0000256" key="5">
    <source>
        <dbReference type="ARBA" id="ARBA00023163"/>
    </source>
</evidence>
<dbReference type="Pfam" id="PF08220">
    <property type="entry name" value="HTH_DeoR"/>
    <property type="match status" value="1"/>
</dbReference>
<evidence type="ECO:0000259" key="7">
    <source>
        <dbReference type="PROSITE" id="PS51000"/>
    </source>
</evidence>
<dbReference type="InterPro" id="IPR037171">
    <property type="entry name" value="NagB/RpiA_transferase-like"/>
</dbReference>
<keyword evidence="4" id="KW-0238">DNA-binding</keyword>
<name>A0A1M4RV39_9ACTO</name>
<keyword evidence="5" id="KW-0804">Transcription</keyword>
<dbReference type="InterPro" id="IPR036390">
    <property type="entry name" value="WH_DNA-bd_sf"/>
</dbReference>
<dbReference type="PROSITE" id="PS00894">
    <property type="entry name" value="HTH_DEOR_1"/>
    <property type="match status" value="1"/>
</dbReference>
<dbReference type="SMART" id="SM00420">
    <property type="entry name" value="HTH_DEOR"/>
    <property type="match status" value="1"/>
</dbReference>
<dbReference type="GO" id="GO:0003677">
    <property type="term" value="F:DNA binding"/>
    <property type="evidence" value="ECO:0007669"/>
    <property type="project" value="UniProtKB-KW"/>
</dbReference>
<evidence type="ECO:0000313" key="9">
    <source>
        <dbReference type="Proteomes" id="UP000184291"/>
    </source>
</evidence>
<proteinExistence type="predicted"/>
<evidence type="ECO:0000256" key="1">
    <source>
        <dbReference type="ARBA" id="ARBA00021390"/>
    </source>
</evidence>
<dbReference type="Gene3D" id="1.10.10.10">
    <property type="entry name" value="Winged helix-like DNA-binding domain superfamily/Winged helix DNA-binding domain"/>
    <property type="match status" value="1"/>
</dbReference>
<dbReference type="InterPro" id="IPR014036">
    <property type="entry name" value="DeoR-like_C"/>
</dbReference>
<evidence type="ECO:0000256" key="2">
    <source>
        <dbReference type="ARBA" id="ARBA00022491"/>
    </source>
</evidence>
<dbReference type="EMBL" id="FQTT01000001">
    <property type="protein sequence ID" value="SHE23833.1"/>
    <property type="molecule type" value="Genomic_DNA"/>
</dbReference>
<dbReference type="PANTHER" id="PTHR30363">
    <property type="entry name" value="HTH-TYPE TRANSCRIPTIONAL REGULATOR SRLR-RELATED"/>
    <property type="match status" value="1"/>
</dbReference>
<evidence type="ECO:0000256" key="6">
    <source>
        <dbReference type="ARBA" id="ARBA00024937"/>
    </source>
</evidence>
<keyword evidence="9" id="KW-1185">Reference proteome</keyword>
<feature type="domain" description="HTH deoR-type" evidence="7">
    <location>
        <begin position="32"/>
        <end position="87"/>
    </location>
</feature>
<dbReference type="Proteomes" id="UP000184291">
    <property type="component" value="Unassembled WGS sequence"/>
</dbReference>
<dbReference type="Pfam" id="PF00455">
    <property type="entry name" value="DeoRC"/>
    <property type="match status" value="1"/>
</dbReference>
<dbReference type="AlphaFoldDB" id="A0A1M4RV39"/>
<dbReference type="InterPro" id="IPR001034">
    <property type="entry name" value="DeoR_HTH"/>
</dbReference>
<keyword evidence="2" id="KW-0678">Repressor</keyword>
<evidence type="ECO:0000313" key="8">
    <source>
        <dbReference type="EMBL" id="SHE23833.1"/>
    </source>
</evidence>
<sequence>MLEVSRSFIVVSTLQTKHFTVAYGRKGGMEPMSSRQTTLLEAIVAAGRVAVTELAQLAEVSAVTIRKDLDALESCGLIRRERGFAVLVSADDPAGRLAYHYADKARIARAAAGTVHDGETVMVEAGSCCTLLAEQIATQHSGTTIITNSAFIADRLRAFPATRVILLGGEQQPDSRVMVGPMVELCAQQFLVDRLFVGTDGFTARLGFTARDYLRATAVRALAERAEHVVVVTESEKLGGHGPVPLLPASAVSTVWTDAAGDPAQITALTDSGVQVVTVSPSGATTTHSAAAGATTRPTAAIRTGAGTLEEEQSS</sequence>
<dbReference type="InterPro" id="IPR050313">
    <property type="entry name" value="Carb_Metab_HTH_regulators"/>
</dbReference>
<protein>
    <recommendedName>
        <fullName evidence="1">Lactose phosphotransferase system repressor</fullName>
    </recommendedName>
</protein>
<dbReference type="SUPFAM" id="SSF46785">
    <property type="entry name" value="Winged helix' DNA-binding domain"/>
    <property type="match status" value="1"/>
</dbReference>
<dbReference type="STRING" id="1892869.ACGLYG10_0030"/>
<keyword evidence="3" id="KW-0805">Transcription regulation</keyword>
<gene>
    <name evidence="8" type="ORF">ACGLYG10_0030</name>
</gene>
<dbReference type="InterPro" id="IPR036388">
    <property type="entry name" value="WH-like_DNA-bd_sf"/>
</dbReference>
<reference evidence="9" key="1">
    <citation type="submission" date="2016-09" db="EMBL/GenBank/DDBJ databases">
        <authorList>
            <person name="Strepis N."/>
        </authorList>
    </citation>
    <scope>NUCLEOTIDE SEQUENCE [LARGE SCALE GENOMIC DNA]</scope>
</reference>
<dbReference type="PRINTS" id="PR00037">
    <property type="entry name" value="HTHLACR"/>
</dbReference>
<dbReference type="SMART" id="SM01134">
    <property type="entry name" value="DeoRC"/>
    <property type="match status" value="1"/>
</dbReference>
<dbReference type="Gene3D" id="3.40.50.1360">
    <property type="match status" value="1"/>
</dbReference>
<evidence type="ECO:0000256" key="3">
    <source>
        <dbReference type="ARBA" id="ARBA00023015"/>
    </source>
</evidence>
<dbReference type="PROSITE" id="PS51000">
    <property type="entry name" value="HTH_DEOR_2"/>
    <property type="match status" value="1"/>
</dbReference>
<organism evidence="8 9">
    <name type="scientific">Actinomyces glycerinitolerans</name>
    <dbReference type="NCBI Taxonomy" id="1892869"/>
    <lineage>
        <taxon>Bacteria</taxon>
        <taxon>Bacillati</taxon>
        <taxon>Actinomycetota</taxon>
        <taxon>Actinomycetes</taxon>
        <taxon>Actinomycetales</taxon>
        <taxon>Actinomycetaceae</taxon>
        <taxon>Actinomyces</taxon>
    </lineage>
</organism>
<dbReference type="InterPro" id="IPR018356">
    <property type="entry name" value="Tscrpt_reg_HTH_DeoR_CS"/>
</dbReference>
<dbReference type="SUPFAM" id="SSF100950">
    <property type="entry name" value="NagB/RpiA/CoA transferase-like"/>
    <property type="match status" value="1"/>
</dbReference>
<evidence type="ECO:0000256" key="4">
    <source>
        <dbReference type="ARBA" id="ARBA00023125"/>
    </source>
</evidence>